<proteinExistence type="predicted"/>
<keyword evidence="1" id="KW-0808">Transferase</keyword>
<protein>
    <submittedName>
        <fullName evidence="1">Nucleotidyl transferase AbiEii/AbiGii toxin family protein</fullName>
    </submittedName>
</protein>
<comment type="caution">
    <text evidence="1">The sequence shown here is derived from an EMBL/GenBank/DDBJ whole genome shotgun (WGS) entry which is preliminary data.</text>
</comment>
<dbReference type="EMBL" id="JBHRVV010000001">
    <property type="protein sequence ID" value="MFC3457786.1"/>
    <property type="molecule type" value="Genomic_DNA"/>
</dbReference>
<dbReference type="GO" id="GO:0016740">
    <property type="term" value="F:transferase activity"/>
    <property type="evidence" value="ECO:0007669"/>
    <property type="project" value="UniProtKB-KW"/>
</dbReference>
<keyword evidence="2" id="KW-1185">Reference proteome</keyword>
<dbReference type="RefSeq" id="WP_379734144.1">
    <property type="nucleotide sequence ID" value="NZ_JBHRVV010000001.1"/>
</dbReference>
<sequence length="226" mass="25583">MNQPENWKELFRHALSLIDDVLERGTKNLYWTFGGGTVLMLRHNHRFSKDIDIFVPDPQALGYVSPRLSSRAENLTTDYTEAANFVKLFLAEGEIDFVASPNLTKDPYVLQELLGREVKVETSAEIIAKKFWHRGNRLTARDLFDFALVAEKEPEALDAAGRFLVKHVDTILLQLETNAEQLKMQFEAIATLDYTPTYEHAAGLLRERLSVFSSALQDGATPSSRP</sequence>
<accession>A0ABV7PJU2</accession>
<organism evidence="1 2">
    <name type="scientific">Massilia haematophila</name>
    <dbReference type="NCBI Taxonomy" id="457923"/>
    <lineage>
        <taxon>Bacteria</taxon>
        <taxon>Pseudomonadati</taxon>
        <taxon>Pseudomonadota</taxon>
        <taxon>Betaproteobacteria</taxon>
        <taxon>Burkholderiales</taxon>
        <taxon>Oxalobacteraceae</taxon>
        <taxon>Telluria group</taxon>
        <taxon>Massilia</taxon>
    </lineage>
</organism>
<gene>
    <name evidence="1" type="ORF">ACFOPH_05950</name>
</gene>
<evidence type="ECO:0000313" key="1">
    <source>
        <dbReference type="EMBL" id="MFC3457786.1"/>
    </source>
</evidence>
<name>A0ABV7PJU2_9BURK</name>
<reference evidence="2" key="1">
    <citation type="journal article" date="2019" name="Int. J. Syst. Evol. Microbiol.">
        <title>The Global Catalogue of Microorganisms (GCM) 10K type strain sequencing project: providing services to taxonomists for standard genome sequencing and annotation.</title>
        <authorList>
            <consortium name="The Broad Institute Genomics Platform"/>
            <consortium name="The Broad Institute Genome Sequencing Center for Infectious Disease"/>
            <person name="Wu L."/>
            <person name="Ma J."/>
        </authorList>
    </citation>
    <scope>NUCLEOTIDE SEQUENCE [LARGE SCALE GENOMIC DNA]</scope>
    <source>
        <strain evidence="2">CCM 7480</strain>
    </source>
</reference>
<dbReference type="SUPFAM" id="SSF81301">
    <property type="entry name" value="Nucleotidyltransferase"/>
    <property type="match status" value="1"/>
</dbReference>
<dbReference type="InterPro" id="IPR014942">
    <property type="entry name" value="AbiEii"/>
</dbReference>
<dbReference type="Pfam" id="PF08843">
    <property type="entry name" value="AbiEii"/>
    <property type="match status" value="1"/>
</dbReference>
<evidence type="ECO:0000313" key="2">
    <source>
        <dbReference type="Proteomes" id="UP001595665"/>
    </source>
</evidence>
<dbReference type="Proteomes" id="UP001595665">
    <property type="component" value="Unassembled WGS sequence"/>
</dbReference>
<dbReference type="InterPro" id="IPR043519">
    <property type="entry name" value="NT_sf"/>
</dbReference>